<comment type="caution">
    <text evidence="1">The sequence shown here is derived from an EMBL/GenBank/DDBJ whole genome shotgun (WGS) entry which is preliminary data.</text>
</comment>
<evidence type="ECO:0000313" key="2">
    <source>
        <dbReference type="Proteomes" id="UP000265341"/>
    </source>
</evidence>
<dbReference type="SUPFAM" id="SSF56112">
    <property type="entry name" value="Protein kinase-like (PK-like)"/>
    <property type="match status" value="1"/>
</dbReference>
<dbReference type="Pfam" id="PF03881">
    <property type="entry name" value="Fructosamin_kin"/>
    <property type="match status" value="1"/>
</dbReference>
<dbReference type="InterPro" id="IPR011009">
    <property type="entry name" value="Kinase-like_dom_sf"/>
</dbReference>
<organism evidence="1 2">
    <name type="scientific">Calidithermus roseus</name>
    <dbReference type="NCBI Taxonomy" id="1644118"/>
    <lineage>
        <taxon>Bacteria</taxon>
        <taxon>Thermotogati</taxon>
        <taxon>Deinococcota</taxon>
        <taxon>Deinococci</taxon>
        <taxon>Thermales</taxon>
        <taxon>Thermaceae</taxon>
        <taxon>Calidithermus</taxon>
    </lineage>
</organism>
<proteinExistence type="predicted"/>
<dbReference type="EMBL" id="QWLA01000008">
    <property type="protein sequence ID" value="RIH88657.1"/>
    <property type="molecule type" value="Genomic_DNA"/>
</dbReference>
<accession>A0A399EVJ6</accession>
<dbReference type="Gene3D" id="3.90.1200.10">
    <property type="match status" value="1"/>
</dbReference>
<protein>
    <submittedName>
        <fullName evidence="1">Fructosamine kinase</fullName>
    </submittedName>
</protein>
<dbReference type="PANTHER" id="PTHR12149">
    <property type="entry name" value="FRUCTOSAMINE 3 KINASE-RELATED PROTEIN"/>
    <property type="match status" value="1"/>
</dbReference>
<dbReference type="AlphaFoldDB" id="A0A399EVJ6"/>
<keyword evidence="1" id="KW-0808">Transferase</keyword>
<gene>
    <name evidence="1" type="ORF">Mrose_00690</name>
</gene>
<dbReference type="InterPro" id="IPR016477">
    <property type="entry name" value="Fructo-/Ketosamine-3-kinase"/>
</dbReference>
<keyword evidence="1" id="KW-0418">Kinase</keyword>
<reference evidence="1 2" key="1">
    <citation type="submission" date="2018-08" db="EMBL/GenBank/DDBJ databases">
        <title>Meiothermus roseus NBRC 110900 genome sequencing project.</title>
        <authorList>
            <person name="Da Costa M.S."/>
            <person name="Albuquerque L."/>
            <person name="Raposo P."/>
            <person name="Froufe H.J.C."/>
            <person name="Barroso C.S."/>
            <person name="Egas C."/>
        </authorList>
    </citation>
    <scope>NUCLEOTIDE SEQUENCE [LARGE SCALE GENOMIC DNA]</scope>
    <source>
        <strain evidence="1 2">NBRC 110900</strain>
    </source>
</reference>
<sequence>MFQAEARGLYALMQAGARVPEIVWVSEQGLVLEYLPPTEPDWEGLARTIAALHRLRPPIYGWDTPVFLGSFRLPEGTLEDWSLFWAEYRMRPLLEATWEKLGRLGPLLERSLQEALPTEGPALVHGDLWHGNVHFSSGAVLLDPSVWWGERAVDLAMMRLFGGFPAEFWRCYRALYPIPAELEAAIPRYQLYYLLLHVYFFGQGYLPALERTLLELGFR</sequence>
<dbReference type="GO" id="GO:0016301">
    <property type="term" value="F:kinase activity"/>
    <property type="evidence" value="ECO:0007669"/>
    <property type="project" value="UniProtKB-KW"/>
</dbReference>
<dbReference type="PANTHER" id="PTHR12149:SF8">
    <property type="entry name" value="PROTEIN-RIBULOSAMINE 3-KINASE"/>
    <property type="match status" value="1"/>
</dbReference>
<keyword evidence="2" id="KW-1185">Reference proteome</keyword>
<name>A0A399EVJ6_9DEIN</name>
<dbReference type="OrthoDB" id="5291879at2"/>
<evidence type="ECO:0000313" key="1">
    <source>
        <dbReference type="EMBL" id="RIH88657.1"/>
    </source>
</evidence>
<dbReference type="Proteomes" id="UP000265341">
    <property type="component" value="Unassembled WGS sequence"/>
</dbReference>